<dbReference type="SMART" id="SM00015">
    <property type="entry name" value="IQ"/>
    <property type="match status" value="2"/>
</dbReference>
<dbReference type="OrthoDB" id="1747078at2759"/>
<dbReference type="CDD" id="cd23767">
    <property type="entry name" value="IQCD"/>
    <property type="match status" value="1"/>
</dbReference>
<feature type="region of interest" description="Disordered" evidence="5">
    <location>
        <begin position="477"/>
        <end position="517"/>
    </location>
</feature>
<feature type="compositionally biased region" description="Basic and acidic residues" evidence="5">
    <location>
        <begin position="40"/>
        <end position="56"/>
    </location>
</feature>
<evidence type="ECO:0000256" key="4">
    <source>
        <dbReference type="ARBA" id="ARBA00045534"/>
    </source>
</evidence>
<name>A0A8T2RDC2_CERRI</name>
<feature type="compositionally biased region" description="Polar residues" evidence="5">
    <location>
        <begin position="727"/>
        <end position="747"/>
    </location>
</feature>
<evidence type="ECO:0000256" key="1">
    <source>
        <dbReference type="ARBA" id="ARBA00022528"/>
    </source>
</evidence>
<feature type="region of interest" description="Disordered" evidence="5">
    <location>
        <begin position="22"/>
        <end position="57"/>
    </location>
</feature>
<dbReference type="PANTHER" id="PTHR32295">
    <property type="entry name" value="IQ-DOMAIN 5-RELATED"/>
    <property type="match status" value="1"/>
</dbReference>
<feature type="compositionally biased region" description="Polar residues" evidence="5">
    <location>
        <begin position="697"/>
        <end position="714"/>
    </location>
</feature>
<feature type="compositionally biased region" description="Polar residues" evidence="5">
    <location>
        <begin position="644"/>
        <end position="659"/>
    </location>
</feature>
<dbReference type="InterPro" id="IPR027417">
    <property type="entry name" value="P-loop_NTPase"/>
</dbReference>
<dbReference type="SUPFAM" id="SSF52540">
    <property type="entry name" value="P-loop containing nucleoside triphosphate hydrolases"/>
    <property type="match status" value="1"/>
</dbReference>
<keyword evidence="7" id="KW-1185">Reference proteome</keyword>
<accession>A0A8T2RDC2</accession>
<dbReference type="AlphaFoldDB" id="A0A8T2RDC2"/>
<evidence type="ECO:0000313" key="7">
    <source>
        <dbReference type="Proteomes" id="UP000825935"/>
    </source>
</evidence>
<dbReference type="InterPro" id="IPR000048">
    <property type="entry name" value="IQ_motif_EF-hand-BS"/>
</dbReference>
<reference evidence="6" key="1">
    <citation type="submission" date="2021-08" db="EMBL/GenBank/DDBJ databases">
        <title>WGS assembly of Ceratopteris richardii.</title>
        <authorList>
            <person name="Marchant D.B."/>
            <person name="Chen G."/>
            <person name="Jenkins J."/>
            <person name="Shu S."/>
            <person name="Leebens-Mack J."/>
            <person name="Grimwood J."/>
            <person name="Schmutz J."/>
            <person name="Soltis P."/>
            <person name="Soltis D."/>
            <person name="Chen Z.-H."/>
        </authorList>
    </citation>
    <scope>NUCLEOTIDE SEQUENCE</scope>
    <source>
        <strain evidence="6">Whitten #5841</strain>
        <tissue evidence="6">Leaf</tissue>
    </source>
</reference>
<proteinExistence type="inferred from homology"/>
<dbReference type="PROSITE" id="PS50096">
    <property type="entry name" value="IQ"/>
    <property type="match status" value="2"/>
</dbReference>
<feature type="region of interest" description="Disordered" evidence="5">
    <location>
        <begin position="98"/>
        <end position="119"/>
    </location>
</feature>
<evidence type="ECO:0000256" key="5">
    <source>
        <dbReference type="SAM" id="MobiDB-lite"/>
    </source>
</evidence>
<comment type="function">
    <text evidence="4">May be involved in cooperative interactions with calmodulins or calmodulin-like proteins. Recruits calmodulin proteins to microtubules, thus being a potential scaffold in cellular signaling and trafficking. May associate with nucleic acids and regulate gene expression at the transcriptional or post-transcriptional level.</text>
</comment>
<keyword evidence="1" id="KW-0150">Chloroplast</keyword>
<dbReference type="Pfam" id="PF00612">
    <property type="entry name" value="IQ"/>
    <property type="match status" value="2"/>
</dbReference>
<keyword evidence="1" id="KW-0934">Plastid</keyword>
<dbReference type="Gene3D" id="1.20.5.190">
    <property type="match status" value="1"/>
</dbReference>
<organism evidence="6 7">
    <name type="scientific">Ceratopteris richardii</name>
    <name type="common">Triangle waterfern</name>
    <dbReference type="NCBI Taxonomy" id="49495"/>
    <lineage>
        <taxon>Eukaryota</taxon>
        <taxon>Viridiplantae</taxon>
        <taxon>Streptophyta</taxon>
        <taxon>Embryophyta</taxon>
        <taxon>Tracheophyta</taxon>
        <taxon>Polypodiopsida</taxon>
        <taxon>Polypodiidae</taxon>
        <taxon>Polypodiales</taxon>
        <taxon>Pteridineae</taxon>
        <taxon>Pteridaceae</taxon>
        <taxon>Parkerioideae</taxon>
        <taxon>Ceratopteris</taxon>
    </lineage>
</organism>
<evidence type="ECO:0000313" key="6">
    <source>
        <dbReference type="EMBL" id="KAH7293851.1"/>
    </source>
</evidence>
<feature type="compositionally biased region" description="Polar residues" evidence="5">
    <location>
        <begin position="106"/>
        <end position="116"/>
    </location>
</feature>
<protein>
    <submittedName>
        <fullName evidence="6">Uncharacterized protein</fullName>
    </submittedName>
</protein>
<comment type="similarity">
    <text evidence="3">Belongs to the IQD family.</text>
</comment>
<dbReference type="PANTHER" id="PTHR32295:SF6">
    <property type="entry name" value="PROTEIN IQ-DOMAIN 18"/>
    <property type="match status" value="1"/>
</dbReference>
<feature type="compositionally biased region" description="Basic and acidic residues" evidence="5">
    <location>
        <begin position="588"/>
        <end position="600"/>
    </location>
</feature>
<feature type="region of interest" description="Disordered" evidence="5">
    <location>
        <begin position="587"/>
        <end position="747"/>
    </location>
</feature>
<evidence type="ECO:0000256" key="2">
    <source>
        <dbReference type="ARBA" id="ARBA00022860"/>
    </source>
</evidence>
<evidence type="ECO:0000256" key="3">
    <source>
        <dbReference type="ARBA" id="ARBA00024341"/>
    </source>
</evidence>
<keyword evidence="2" id="KW-0112">Calmodulin-binding</keyword>
<dbReference type="Proteomes" id="UP000825935">
    <property type="component" value="Chromosome 28"/>
</dbReference>
<feature type="compositionally biased region" description="Polar residues" evidence="5">
    <location>
        <begin position="602"/>
        <end position="619"/>
    </location>
</feature>
<gene>
    <name evidence="6" type="ORF">KP509_28G045200</name>
</gene>
<comment type="caution">
    <text evidence="6">The sequence shown here is derived from an EMBL/GenBank/DDBJ whole genome shotgun (WGS) entry which is preliminary data.</text>
</comment>
<sequence length="747" mass="83231">MGKPRKLIKALLKGLNLKSSSNEKDVAGHYSSDPLTFPSEGKDHFQRKEPPKEKRWSSLGRSISRNWECEGAKYVRVQHVQIGEQLCPSFRIVSGEKEEAVKTKPETGNNDESSLSHMPAKDNASQLAFENPASCCRNVKQFPCEVEQWNDYVDHTAESRSMQFLANHEDNNSFVVKTFSHEAYQLSDKAEEYAEVTVTVLSTYNDLSVLDRAARVIQTAFRGYLARRALRALKGIVRLQALARGRLVRKQAAATLRCVEALVRVQARLRARRVRMSEEGQAVQQQLQHRKRASRIVEEWDGSPATPQQLEAKARYRQVAAMKRERALAYAFSGQLRRCANNDSSLVIDCEGDKNHWGWKWLERWMAARPWESSFPGIAREHMSIMNVMDENQLHSNKPTSIPIATSMYNSNRDSTATIDSNEAEMNNDKGTKNYECIDNENLDGQAMSFSSRRNSFVKKRSLSIPNITSNNLHSRLSTNTTLLPPPLSSLAMPSADNHDTVNNASSPPSSPSKTFPLQASQPLISSPLRLRHSLPSLTSLSQKTPNAARAAYFTPVSSPNDCATIIDKDRIVAENLKGSLEVFQRASDSKEKDGLRDPSFKVNSGGSYGRDQSSNSDVQGKKGQGTKRYIRKQFNGLQEKKTQVQGETKQGTSGTCERQGNPPPTVPGYMYSTKSTKAKLQLTSGVSPAKEHKGSPASSTKRSPPGSDSQTLRYSAMEGRTARFPSPSTQRLISRVRTNSGRTFLP</sequence>
<dbReference type="GO" id="GO:0005516">
    <property type="term" value="F:calmodulin binding"/>
    <property type="evidence" value="ECO:0007669"/>
    <property type="project" value="UniProtKB-KW"/>
</dbReference>
<dbReference type="EMBL" id="CM035433">
    <property type="protein sequence ID" value="KAH7293851.1"/>
    <property type="molecule type" value="Genomic_DNA"/>
</dbReference>